<dbReference type="EMBL" id="JAVDTX010000005">
    <property type="protein sequence ID" value="MDR6845913.1"/>
    <property type="molecule type" value="Genomic_DNA"/>
</dbReference>
<evidence type="ECO:0000313" key="1">
    <source>
        <dbReference type="EMBL" id="MDR6845913.1"/>
    </source>
</evidence>
<accession>A0ABU1S4H9</accession>
<keyword evidence="2" id="KW-1185">Reference proteome</keyword>
<reference evidence="1 2" key="1">
    <citation type="submission" date="2023-07" db="EMBL/GenBank/DDBJ databases">
        <title>Sorghum-associated microbial communities from plants grown in Nebraska, USA.</title>
        <authorList>
            <person name="Schachtman D."/>
        </authorList>
    </citation>
    <scope>NUCLEOTIDE SEQUENCE [LARGE SCALE GENOMIC DNA]</scope>
    <source>
        <strain evidence="1 2">BE124</strain>
    </source>
</reference>
<protein>
    <submittedName>
        <fullName evidence="1">Uncharacterized protein</fullName>
    </submittedName>
</protein>
<proteinExistence type="predicted"/>
<organism evidence="1 2">
    <name type="scientific">Flavobacterium granuli</name>
    <dbReference type="NCBI Taxonomy" id="280093"/>
    <lineage>
        <taxon>Bacteria</taxon>
        <taxon>Pseudomonadati</taxon>
        <taxon>Bacteroidota</taxon>
        <taxon>Flavobacteriia</taxon>
        <taxon>Flavobacteriales</taxon>
        <taxon>Flavobacteriaceae</taxon>
        <taxon>Flavobacterium</taxon>
    </lineage>
</organism>
<gene>
    <name evidence="1" type="ORF">J2W95_002623</name>
</gene>
<name>A0ABU1S4H9_9FLAO</name>
<comment type="caution">
    <text evidence="1">The sequence shown here is derived from an EMBL/GenBank/DDBJ whole genome shotgun (WGS) entry which is preliminary data.</text>
</comment>
<sequence length="36" mass="4104">MHLILQLGIVAGILLLILLISFANKINQNHERKNHD</sequence>
<dbReference type="Proteomes" id="UP001261871">
    <property type="component" value="Unassembled WGS sequence"/>
</dbReference>
<evidence type="ECO:0000313" key="2">
    <source>
        <dbReference type="Proteomes" id="UP001261871"/>
    </source>
</evidence>